<reference evidence="2 3" key="1">
    <citation type="submission" date="2016-10" db="EMBL/GenBank/DDBJ databases">
        <authorList>
            <person name="de Groot N.N."/>
        </authorList>
    </citation>
    <scope>NUCLEOTIDE SEQUENCE [LARGE SCALE GENOMIC DNA]</scope>
    <source>
        <strain evidence="2 3">CGMCC 1.5382</strain>
    </source>
</reference>
<evidence type="ECO:0000256" key="1">
    <source>
        <dbReference type="SAM" id="Phobius"/>
    </source>
</evidence>
<keyword evidence="1" id="KW-0472">Membrane</keyword>
<dbReference type="Proteomes" id="UP000198701">
    <property type="component" value="Unassembled WGS sequence"/>
</dbReference>
<sequence length="78" mass="8371">MIVILTTLVQRVVRPGHQSKESQASPGPDGLRALSPFTHTPALGTVDVDWTGAWWMLALAALLAALSLAAIRRRDLAL</sequence>
<dbReference type="AlphaFoldDB" id="A0A1G9B2W8"/>
<feature type="transmembrane region" description="Helical" evidence="1">
    <location>
        <begin position="53"/>
        <end position="71"/>
    </location>
</feature>
<gene>
    <name evidence="2" type="ORF">SAMN05216282_10533</name>
</gene>
<dbReference type="EMBL" id="FNFU01000005">
    <property type="protein sequence ID" value="SDK33936.1"/>
    <property type="molecule type" value="Genomic_DNA"/>
</dbReference>
<dbReference type="STRING" id="386301.SAMN05216282_10533"/>
<evidence type="ECO:0000313" key="2">
    <source>
        <dbReference type="EMBL" id="SDK33936.1"/>
    </source>
</evidence>
<evidence type="ECO:0000313" key="3">
    <source>
        <dbReference type="Proteomes" id="UP000198701"/>
    </source>
</evidence>
<keyword evidence="3" id="KW-1185">Reference proteome</keyword>
<accession>A0A1G9B2W8</accession>
<proteinExistence type="predicted"/>
<keyword evidence="1" id="KW-1133">Transmembrane helix</keyword>
<organism evidence="2 3">
    <name type="scientific">Cryobacterium psychrotolerans</name>
    <dbReference type="NCBI Taxonomy" id="386301"/>
    <lineage>
        <taxon>Bacteria</taxon>
        <taxon>Bacillati</taxon>
        <taxon>Actinomycetota</taxon>
        <taxon>Actinomycetes</taxon>
        <taxon>Micrococcales</taxon>
        <taxon>Microbacteriaceae</taxon>
        <taxon>Cryobacterium</taxon>
    </lineage>
</organism>
<name>A0A1G9B2W8_9MICO</name>
<protein>
    <recommendedName>
        <fullName evidence="4">ABC transporter permease</fullName>
    </recommendedName>
</protein>
<evidence type="ECO:0008006" key="4">
    <source>
        <dbReference type="Google" id="ProtNLM"/>
    </source>
</evidence>
<keyword evidence="1" id="KW-0812">Transmembrane</keyword>